<protein>
    <recommendedName>
        <fullName evidence="1">Pyrrolo-quinoline quinone repeat domain-containing protein</fullName>
    </recommendedName>
</protein>
<proteinExistence type="predicted"/>
<dbReference type="PANTHER" id="PTHR34512">
    <property type="entry name" value="CELL SURFACE PROTEIN"/>
    <property type="match status" value="1"/>
</dbReference>
<dbReference type="InterPro" id="IPR011047">
    <property type="entry name" value="Quinoprotein_ADH-like_sf"/>
</dbReference>
<dbReference type="EMBL" id="CAAHFG010000001">
    <property type="protein sequence ID" value="VGO14382.1"/>
    <property type="molecule type" value="Genomic_DNA"/>
</dbReference>
<dbReference type="AlphaFoldDB" id="A0A6C2U308"/>
<dbReference type="PANTHER" id="PTHR34512:SF30">
    <property type="entry name" value="OUTER MEMBRANE PROTEIN ASSEMBLY FACTOR BAMB"/>
    <property type="match status" value="1"/>
</dbReference>
<name>A0A6C2U308_PONDE</name>
<sequence length="544" mass="59218">MEQTDQLLLGSLGNQLHIAVPKVTDKTRHVKRFGGSANRVAEADALNPAGKNRAHPFAGTTGTHGLFISHPMDDFKVPILGKKDLSCSLNMQNNAMSIRILITLMAMATVAQADWPRFLGAGCDGKSSEAGLETDLSKVEVAWVHPRGESYSAPSILGDRLIHHGRFGDVERIECLDTATGKPLWADEVPTTYRDRFNYLSGPRASPSIEGGRVYTLGAQGILCCHQLTDGKRLWRRKLIEEFKLDTEFFGFTPSPLIEGDSVIINLGMGKCVAAFDKMTGKTQWVSGDQWGRSYASPVAATMHGQRVLLVFAGGESNPPVGGLLCIDPSSGKIHDRFAWRSPRHASVNASTPVVDGNRIFISSSYDVGGVMLEVLPDFTFKEVYRTKAYASHWATPILVDGHLYGFANNKLVCMDWKTGERVWRVVPKVGDAAFESPETGTYGASKYRPPPGEGGFGIGSLVHADGRFLCLGENGLLAWMKLTPEGCTILSSRRLFKADQTWTAPVLGDGRAYICQNLPGNGIEPGLICIVLKPIRQEQSDGK</sequence>
<evidence type="ECO:0000313" key="3">
    <source>
        <dbReference type="Proteomes" id="UP000366872"/>
    </source>
</evidence>
<keyword evidence="3" id="KW-1185">Reference proteome</keyword>
<dbReference type="Proteomes" id="UP000366872">
    <property type="component" value="Unassembled WGS sequence"/>
</dbReference>
<dbReference type="InterPro" id="IPR015943">
    <property type="entry name" value="WD40/YVTN_repeat-like_dom_sf"/>
</dbReference>
<organism evidence="2 3">
    <name type="scientific">Pontiella desulfatans</name>
    <dbReference type="NCBI Taxonomy" id="2750659"/>
    <lineage>
        <taxon>Bacteria</taxon>
        <taxon>Pseudomonadati</taxon>
        <taxon>Kiritimatiellota</taxon>
        <taxon>Kiritimatiellia</taxon>
        <taxon>Kiritimatiellales</taxon>
        <taxon>Pontiellaceae</taxon>
        <taxon>Pontiella</taxon>
    </lineage>
</organism>
<feature type="domain" description="Pyrrolo-quinoline quinone repeat" evidence="1">
    <location>
        <begin position="171"/>
        <end position="425"/>
    </location>
</feature>
<dbReference type="Gene3D" id="2.130.10.10">
    <property type="entry name" value="YVTN repeat-like/Quinoprotein amine dehydrogenase"/>
    <property type="match status" value="1"/>
</dbReference>
<evidence type="ECO:0000259" key="1">
    <source>
        <dbReference type="Pfam" id="PF13360"/>
    </source>
</evidence>
<reference evidence="2 3" key="1">
    <citation type="submission" date="2019-04" db="EMBL/GenBank/DDBJ databases">
        <authorList>
            <person name="Van Vliet M D."/>
        </authorList>
    </citation>
    <scope>NUCLEOTIDE SEQUENCE [LARGE SCALE GENOMIC DNA]</scope>
    <source>
        <strain evidence="2 3">F1</strain>
    </source>
</reference>
<evidence type="ECO:0000313" key="2">
    <source>
        <dbReference type="EMBL" id="VGO14382.1"/>
    </source>
</evidence>
<dbReference type="InterPro" id="IPR002372">
    <property type="entry name" value="PQQ_rpt_dom"/>
</dbReference>
<gene>
    <name evidence="2" type="ORF">PDESU_02943</name>
</gene>
<accession>A0A6C2U308</accession>
<dbReference type="Pfam" id="PF13360">
    <property type="entry name" value="PQQ_2"/>
    <property type="match status" value="1"/>
</dbReference>
<dbReference type="SUPFAM" id="SSF50998">
    <property type="entry name" value="Quinoprotein alcohol dehydrogenase-like"/>
    <property type="match status" value="2"/>
</dbReference>